<dbReference type="AlphaFoldDB" id="A0A1H5HSA9"/>
<dbReference type="RefSeq" id="WP_092124776.1">
    <property type="nucleotide sequence ID" value="NZ_FNTH01000001.1"/>
</dbReference>
<name>A0A1H5HSA9_9BRAD</name>
<protein>
    <submittedName>
        <fullName evidence="1">Uncharacterized protein</fullName>
    </submittedName>
</protein>
<dbReference type="OrthoDB" id="8245014at2"/>
<gene>
    <name evidence="1" type="ORF">SAMN05444164_7608</name>
</gene>
<evidence type="ECO:0000313" key="2">
    <source>
        <dbReference type="Proteomes" id="UP000198992"/>
    </source>
</evidence>
<dbReference type="EMBL" id="FNTH01000001">
    <property type="protein sequence ID" value="SEE30641.1"/>
    <property type="molecule type" value="Genomic_DNA"/>
</dbReference>
<sequence>MPITRKPIDIRPEVARQFAADRRAYHAEQDGSRRDRIAVGTRPMLLEHMPAGIKLRLSEVKELFELMR</sequence>
<dbReference type="Proteomes" id="UP000198992">
    <property type="component" value="Unassembled WGS sequence"/>
</dbReference>
<reference evidence="1 2" key="1">
    <citation type="submission" date="2016-10" db="EMBL/GenBank/DDBJ databases">
        <authorList>
            <person name="de Groot N.N."/>
        </authorList>
    </citation>
    <scope>NUCLEOTIDE SEQUENCE [LARGE SCALE GENOMIC DNA]</scope>
    <source>
        <strain evidence="1 2">MT12</strain>
    </source>
</reference>
<proteinExistence type="predicted"/>
<organism evidence="1 2">
    <name type="scientific">Bradyrhizobium erythrophlei</name>
    <dbReference type="NCBI Taxonomy" id="1437360"/>
    <lineage>
        <taxon>Bacteria</taxon>
        <taxon>Pseudomonadati</taxon>
        <taxon>Pseudomonadota</taxon>
        <taxon>Alphaproteobacteria</taxon>
        <taxon>Hyphomicrobiales</taxon>
        <taxon>Nitrobacteraceae</taxon>
        <taxon>Bradyrhizobium</taxon>
    </lineage>
</organism>
<evidence type="ECO:0000313" key="1">
    <source>
        <dbReference type="EMBL" id="SEE30641.1"/>
    </source>
</evidence>
<accession>A0A1H5HSA9</accession>